<dbReference type="AlphaFoldDB" id="A0A177ZI77"/>
<dbReference type="SUPFAM" id="SSF56601">
    <property type="entry name" value="beta-lactamase/transpeptidase-like"/>
    <property type="match status" value="1"/>
</dbReference>
<keyword evidence="4" id="KW-1185">Reference proteome</keyword>
<dbReference type="PATRIC" id="fig|217031.6.peg.4403"/>
<name>A0A177ZI77_9BACI</name>
<evidence type="ECO:0000313" key="3">
    <source>
        <dbReference type="EMBL" id="OAK67667.1"/>
    </source>
</evidence>
<dbReference type="Pfam" id="PF00144">
    <property type="entry name" value="Beta-lactamase"/>
    <property type="match status" value="1"/>
</dbReference>
<organism evidence="3 4">
    <name type="scientific">Lederbergia galactosidilytica</name>
    <dbReference type="NCBI Taxonomy" id="217031"/>
    <lineage>
        <taxon>Bacteria</taxon>
        <taxon>Bacillati</taxon>
        <taxon>Bacillota</taxon>
        <taxon>Bacilli</taxon>
        <taxon>Bacillales</taxon>
        <taxon>Bacillaceae</taxon>
        <taxon>Lederbergia</taxon>
    </lineage>
</organism>
<proteinExistence type="predicted"/>
<dbReference type="Proteomes" id="UP000077881">
    <property type="component" value="Unassembled WGS sequence"/>
</dbReference>
<dbReference type="EMBL" id="LDJR01000060">
    <property type="protein sequence ID" value="OAK67667.1"/>
    <property type="molecule type" value="Genomic_DNA"/>
</dbReference>
<dbReference type="InterPro" id="IPR012338">
    <property type="entry name" value="Beta-lactam/transpept-like"/>
</dbReference>
<dbReference type="GO" id="GO:0016787">
    <property type="term" value="F:hydrolase activity"/>
    <property type="evidence" value="ECO:0007669"/>
    <property type="project" value="UniProtKB-KW"/>
</dbReference>
<dbReference type="OrthoDB" id="9770183at2"/>
<gene>
    <name evidence="3" type="ORF">ABB05_20275</name>
</gene>
<dbReference type="InterPro" id="IPR001466">
    <property type="entry name" value="Beta-lactam-related"/>
</dbReference>
<feature type="domain" description="Beta-lactamase-related" evidence="2">
    <location>
        <begin position="17"/>
        <end position="332"/>
    </location>
</feature>
<evidence type="ECO:0000313" key="4">
    <source>
        <dbReference type="Proteomes" id="UP000077881"/>
    </source>
</evidence>
<accession>A0A177ZI77</accession>
<dbReference type="PANTHER" id="PTHR43283">
    <property type="entry name" value="BETA-LACTAMASE-RELATED"/>
    <property type="match status" value="1"/>
</dbReference>
<evidence type="ECO:0000256" key="1">
    <source>
        <dbReference type="ARBA" id="ARBA00022801"/>
    </source>
</evidence>
<evidence type="ECO:0000259" key="2">
    <source>
        <dbReference type="Pfam" id="PF00144"/>
    </source>
</evidence>
<keyword evidence="1" id="KW-0378">Hydrolase</keyword>
<dbReference type="STRING" id="217031.ABB05_20275"/>
<protein>
    <submittedName>
        <fullName evidence="3">Penicillin-binding protein</fullName>
    </submittedName>
</protein>
<sequence length="361" mass="40422">MLDNQLREKVLTFLEREITAANIPGACISVSRNSQMIVKECIGSRTLHPSPQPVEEATIYDLASLTKVVATLPALLKLLGEGAFHLKDRVSYFLPRFGNNGKEEIRIEHLLTHTSGLAAHRRFYLENITKGQIIERICADTLVEEPGKRVIYSDLGFILLARIIEEISQQSFESFVDQYIFKPLDMKETGFNLSLPKERFAATVYSDELHDFKYGIVHDENAEAIGGVSGHAGLFSTLNDLTKFASMIENEGAYNQKGILDKSVLDLARTNFTPYDREGRGLGWQLQSEGALASGDLLSRQTYGHTGYTGTSIWFDPLSKITVILLTNRVHAKNQNGILRLRPRLHNLIHSHLSAKGVREQ</sequence>
<reference evidence="3 4" key="1">
    <citation type="submission" date="2015-05" db="EMBL/GenBank/DDBJ databases">
        <title>Comparison of genome.</title>
        <authorList>
            <person name="Zheng Z."/>
            <person name="Sun M."/>
        </authorList>
    </citation>
    <scope>NUCLEOTIDE SEQUENCE [LARGE SCALE GENOMIC DNA]</scope>
    <source>
        <strain evidence="3 4">G25-74</strain>
    </source>
</reference>
<comment type="caution">
    <text evidence="3">The sequence shown here is derived from an EMBL/GenBank/DDBJ whole genome shotgun (WGS) entry which is preliminary data.</text>
</comment>
<dbReference type="PANTHER" id="PTHR43283:SF11">
    <property type="entry name" value="BETA-LACTAMASE-RELATED DOMAIN-CONTAINING PROTEIN"/>
    <property type="match status" value="1"/>
</dbReference>
<dbReference type="Gene3D" id="3.40.710.10">
    <property type="entry name" value="DD-peptidase/beta-lactamase superfamily"/>
    <property type="match status" value="1"/>
</dbReference>
<dbReference type="InterPro" id="IPR050789">
    <property type="entry name" value="Diverse_Enzym_Activities"/>
</dbReference>